<evidence type="ECO:0000259" key="10">
    <source>
        <dbReference type="PROSITE" id="PS50263"/>
    </source>
</evidence>
<comment type="caution">
    <text evidence="11">The sequence shown here is derived from an EMBL/GenBank/DDBJ whole genome shotgun (WGS) entry which is preliminary data.</text>
</comment>
<accession>A0ABS7EEN2</accession>
<keyword evidence="6 9" id="KW-1133">Transmembrane helix</keyword>
<comment type="subcellular location">
    <subcellularLocation>
        <location evidence="1 9">Cell membrane</location>
        <topology evidence="1 9">Multi-pass membrane protein</topology>
    </subcellularLocation>
</comment>
<dbReference type="Gene3D" id="3.60.110.10">
    <property type="entry name" value="Carbon-nitrogen hydrolase"/>
    <property type="match status" value="1"/>
</dbReference>
<keyword evidence="7 9" id="KW-0472">Membrane</keyword>
<evidence type="ECO:0000256" key="7">
    <source>
        <dbReference type="ARBA" id="ARBA00023136"/>
    </source>
</evidence>
<keyword evidence="8 9" id="KW-0012">Acyltransferase</keyword>
<dbReference type="PANTHER" id="PTHR38686:SF1">
    <property type="entry name" value="APOLIPOPROTEIN N-ACYLTRANSFERASE"/>
    <property type="match status" value="1"/>
</dbReference>
<dbReference type="PANTHER" id="PTHR38686">
    <property type="entry name" value="APOLIPOPROTEIN N-ACYLTRANSFERASE"/>
    <property type="match status" value="1"/>
</dbReference>
<reference evidence="11" key="1">
    <citation type="submission" date="2021-07" db="EMBL/GenBank/DDBJ databases">
        <title>Neiella marina sp. nov., isolated from the intestinal content of sea cucumber Apostichopus japonicus.</title>
        <authorList>
            <person name="Bai X."/>
        </authorList>
    </citation>
    <scope>NUCLEOTIDE SEQUENCE</scope>
    <source>
        <strain evidence="11">126</strain>
    </source>
</reference>
<evidence type="ECO:0000256" key="9">
    <source>
        <dbReference type="HAMAP-Rule" id="MF_01148"/>
    </source>
</evidence>
<dbReference type="Pfam" id="PF20154">
    <property type="entry name" value="LNT_N"/>
    <property type="match status" value="1"/>
</dbReference>
<dbReference type="InterPro" id="IPR045378">
    <property type="entry name" value="LNT_N"/>
</dbReference>
<proteinExistence type="inferred from homology"/>
<sequence length="515" mass="57604">MTSLVTGNRRWLLAFAALLFGAAYPLAYAPFNHAVVALLAITGLFSILRMSQSWRQAMTIGFAFGLGQFTVGISWVHVSIDSFGGLPLAVSLLLMALLCAYLALFTAFSCWLWYRLTRETATAFNALLFPSLWIVGEVLRGELLTGFPWLALGYSQTSSWLFEWAPFIGVLGIGWLVACLAVLISYALVKRHLLWVLPSLLVIVAGSLWANLQTVPHATGKFAHVALVQGDIPQSMKWEPEQQWPTMSKYQDMTRPYYDYDLLIWPEAAVPAIELSAQSFLQNIDATLAWKGSALVTGIIDYQPYSQLFFNNLIVLGRRQPELEKSSYYYGNSNRYSKHHLLPIGEFVPFGDILRPLAPLFNLPMSSFSRGAYIQDNLEANGWRLAPAICYEILFAEQVRQNVQEQTDFILTVSNDAWFGDSIGPHQHLQIAQMRAKELARPVLRATNNGITAIIDADGSVQTQALQFTEAVLTAEVGQYRGQTLFARTGHAPILMLAGLVCLAAMWRRYRRPHE</sequence>
<dbReference type="InterPro" id="IPR003010">
    <property type="entry name" value="C-N_Hydrolase"/>
</dbReference>
<keyword evidence="12" id="KW-1185">Reference proteome</keyword>
<keyword evidence="4 9" id="KW-0808">Transferase</keyword>
<dbReference type="PROSITE" id="PS50263">
    <property type="entry name" value="CN_HYDROLASE"/>
    <property type="match status" value="1"/>
</dbReference>
<evidence type="ECO:0000256" key="1">
    <source>
        <dbReference type="ARBA" id="ARBA00004651"/>
    </source>
</evidence>
<keyword evidence="5 9" id="KW-0812">Transmembrane</keyword>
<comment type="function">
    <text evidence="9">Catalyzes the phospholipid dependent N-acylation of the N-terminal cysteine of apolipoprotein, the last step in lipoprotein maturation.</text>
</comment>
<evidence type="ECO:0000256" key="5">
    <source>
        <dbReference type="ARBA" id="ARBA00022692"/>
    </source>
</evidence>
<dbReference type="NCBIfam" id="TIGR00546">
    <property type="entry name" value="lnt"/>
    <property type="match status" value="1"/>
</dbReference>
<feature type="transmembrane region" description="Helical" evidence="9">
    <location>
        <begin position="193"/>
        <end position="212"/>
    </location>
</feature>
<dbReference type="RefSeq" id="WP_220103400.1">
    <property type="nucleotide sequence ID" value="NZ_JAHZSS010000006.1"/>
</dbReference>
<protein>
    <recommendedName>
        <fullName evidence="9">Apolipoprotein N-acyltransferase</fullName>
        <shortName evidence="9">ALP N-acyltransferase</shortName>
        <ecNumber evidence="9">2.3.1.269</ecNumber>
    </recommendedName>
</protein>
<comment type="similarity">
    <text evidence="2 9">Belongs to the CN hydrolase family. Apolipoprotein N-acyltransferase subfamily.</text>
</comment>
<feature type="transmembrane region" description="Helical" evidence="9">
    <location>
        <begin position="57"/>
        <end position="76"/>
    </location>
</feature>
<dbReference type="EC" id="2.3.1.269" evidence="9"/>
<dbReference type="HAMAP" id="MF_01148">
    <property type="entry name" value="Lnt"/>
    <property type="match status" value="1"/>
</dbReference>
<evidence type="ECO:0000256" key="2">
    <source>
        <dbReference type="ARBA" id="ARBA00010065"/>
    </source>
</evidence>
<feature type="transmembrane region" description="Helical" evidence="9">
    <location>
        <begin position="88"/>
        <end position="114"/>
    </location>
</feature>
<dbReference type="Proteomes" id="UP001166251">
    <property type="component" value="Unassembled WGS sequence"/>
</dbReference>
<feature type="transmembrane region" description="Helical" evidence="9">
    <location>
        <begin position="164"/>
        <end position="186"/>
    </location>
</feature>
<evidence type="ECO:0000256" key="6">
    <source>
        <dbReference type="ARBA" id="ARBA00022989"/>
    </source>
</evidence>
<keyword evidence="3 9" id="KW-1003">Cell membrane</keyword>
<evidence type="ECO:0000313" key="11">
    <source>
        <dbReference type="EMBL" id="MBW8190710.1"/>
    </source>
</evidence>
<evidence type="ECO:0000313" key="12">
    <source>
        <dbReference type="Proteomes" id="UP001166251"/>
    </source>
</evidence>
<dbReference type="EMBL" id="JAHZSS010000006">
    <property type="protein sequence ID" value="MBW8190710.1"/>
    <property type="molecule type" value="Genomic_DNA"/>
</dbReference>
<feature type="transmembrane region" description="Helical" evidence="9">
    <location>
        <begin position="33"/>
        <end position="50"/>
    </location>
</feature>
<comment type="catalytic activity">
    <reaction evidence="9">
        <text>N-terminal S-1,2-diacyl-sn-glyceryl-L-cysteinyl-[lipoprotein] + a glycerophospholipid = N-acyl-S-1,2-diacyl-sn-glyceryl-L-cysteinyl-[lipoprotein] + a 2-acyl-sn-glycero-3-phospholipid + H(+)</text>
        <dbReference type="Rhea" id="RHEA:48228"/>
        <dbReference type="Rhea" id="RHEA-COMP:14681"/>
        <dbReference type="Rhea" id="RHEA-COMP:14684"/>
        <dbReference type="ChEBI" id="CHEBI:15378"/>
        <dbReference type="ChEBI" id="CHEBI:136912"/>
        <dbReference type="ChEBI" id="CHEBI:140656"/>
        <dbReference type="ChEBI" id="CHEBI:140657"/>
        <dbReference type="ChEBI" id="CHEBI:140660"/>
        <dbReference type="EC" id="2.3.1.269"/>
    </reaction>
</comment>
<feature type="transmembrane region" description="Helical" evidence="9">
    <location>
        <begin position="490"/>
        <end position="507"/>
    </location>
</feature>
<organism evidence="11 12">
    <name type="scientific">Neiella holothuriorum</name>
    <dbReference type="NCBI Taxonomy" id="2870530"/>
    <lineage>
        <taxon>Bacteria</taxon>
        <taxon>Pseudomonadati</taxon>
        <taxon>Pseudomonadota</taxon>
        <taxon>Gammaproteobacteria</taxon>
        <taxon>Alteromonadales</taxon>
        <taxon>Echinimonadaceae</taxon>
        <taxon>Neiella</taxon>
    </lineage>
</organism>
<dbReference type="InterPro" id="IPR036526">
    <property type="entry name" value="C-N_Hydrolase_sf"/>
</dbReference>
<dbReference type="InterPro" id="IPR004563">
    <property type="entry name" value="Apolipo_AcylTrfase"/>
</dbReference>
<dbReference type="Pfam" id="PF00795">
    <property type="entry name" value="CN_hydrolase"/>
    <property type="match status" value="1"/>
</dbReference>
<evidence type="ECO:0000256" key="3">
    <source>
        <dbReference type="ARBA" id="ARBA00022475"/>
    </source>
</evidence>
<evidence type="ECO:0000256" key="4">
    <source>
        <dbReference type="ARBA" id="ARBA00022679"/>
    </source>
</evidence>
<name>A0ABS7EEN2_9GAMM</name>
<comment type="pathway">
    <text evidence="9">Protein modification; lipoprotein biosynthesis (N-acyl transfer).</text>
</comment>
<feature type="transmembrane region" description="Helical" evidence="9">
    <location>
        <begin position="126"/>
        <end position="152"/>
    </location>
</feature>
<feature type="domain" description="CN hydrolase" evidence="10">
    <location>
        <begin position="228"/>
        <end position="479"/>
    </location>
</feature>
<dbReference type="SUPFAM" id="SSF56317">
    <property type="entry name" value="Carbon-nitrogen hydrolase"/>
    <property type="match status" value="1"/>
</dbReference>
<dbReference type="CDD" id="cd07571">
    <property type="entry name" value="ALP_N-acyl_transferase"/>
    <property type="match status" value="1"/>
</dbReference>
<evidence type="ECO:0000256" key="8">
    <source>
        <dbReference type="ARBA" id="ARBA00023315"/>
    </source>
</evidence>
<gene>
    <name evidence="9 11" type="primary">lnt</name>
    <name evidence="11" type="ORF">K0504_06665</name>
</gene>